<comment type="similarity">
    <text evidence="1">Belongs to the peptidase S1C family.</text>
</comment>
<dbReference type="InterPro" id="IPR036034">
    <property type="entry name" value="PDZ_sf"/>
</dbReference>
<accession>A0A1H5CT36</accession>
<sequence>MVVLLMVLSLLVGLIAGAIGGVQLFDEPQSRPLPTAAPTSDRPSPADLDESSVAGIAADVLPSTVYIRTSGAGQGGSGSGFVLREDGYVVTNHHVIAAADEVTVVLADGSQEPADVVGSTVDYDLAVLQVERTDLTPLLLGDSDGLRVGDPVVAIGAPLGLEGTVTAGIVSALNRPVSIPGEEGSSFLNAIQTDAAINPGNSGGPLVNAAGEVIGVNSAIASTAQVGSSAGSVGLGFAIPSTQVRRTAQQLIDTGQASYPIIGATLNGRYSGEGVQVLTDDADDLEAIVPDGPADDAGLEPGDVIVAINGEPVTSPDELIVKIRARAPGETITLTVREGEQERDVDVVLGERVSEQR</sequence>
<dbReference type="STRING" id="648782.SAMN04488554_0460"/>
<evidence type="ECO:0000256" key="1">
    <source>
        <dbReference type="ARBA" id="ARBA00010541"/>
    </source>
</evidence>
<keyword evidence="7" id="KW-1185">Reference proteome</keyword>
<evidence type="ECO:0000259" key="5">
    <source>
        <dbReference type="PROSITE" id="PS50106"/>
    </source>
</evidence>
<evidence type="ECO:0000313" key="6">
    <source>
        <dbReference type="EMBL" id="SED69711.1"/>
    </source>
</evidence>
<dbReference type="InterPro" id="IPR043504">
    <property type="entry name" value="Peptidase_S1_PA_chymotrypsin"/>
</dbReference>
<dbReference type="GO" id="GO:0006508">
    <property type="term" value="P:proteolysis"/>
    <property type="evidence" value="ECO:0007669"/>
    <property type="project" value="UniProtKB-KW"/>
</dbReference>
<dbReference type="AlphaFoldDB" id="A0A1H5CT36"/>
<dbReference type="SUPFAM" id="SSF50494">
    <property type="entry name" value="Trypsin-like serine proteases"/>
    <property type="match status" value="1"/>
</dbReference>
<evidence type="ECO:0000313" key="7">
    <source>
        <dbReference type="Proteomes" id="UP000199220"/>
    </source>
</evidence>
<dbReference type="InterPro" id="IPR001478">
    <property type="entry name" value="PDZ"/>
</dbReference>
<dbReference type="RefSeq" id="WP_089771513.1">
    <property type="nucleotide sequence ID" value="NZ_FNTX01000001.1"/>
</dbReference>
<dbReference type="SUPFAM" id="SSF50156">
    <property type="entry name" value="PDZ domain-like"/>
    <property type="match status" value="1"/>
</dbReference>
<name>A0A1H5CT36_9MICO</name>
<evidence type="ECO:0000256" key="2">
    <source>
        <dbReference type="ARBA" id="ARBA00022670"/>
    </source>
</evidence>
<dbReference type="PANTHER" id="PTHR43343">
    <property type="entry name" value="PEPTIDASE S12"/>
    <property type="match status" value="1"/>
</dbReference>
<dbReference type="Pfam" id="PF13365">
    <property type="entry name" value="Trypsin_2"/>
    <property type="match status" value="1"/>
</dbReference>
<dbReference type="Pfam" id="PF17820">
    <property type="entry name" value="PDZ_6"/>
    <property type="match status" value="1"/>
</dbReference>
<feature type="domain" description="PDZ" evidence="5">
    <location>
        <begin position="251"/>
        <end position="340"/>
    </location>
</feature>
<dbReference type="InterPro" id="IPR051201">
    <property type="entry name" value="Chloro_Bact_Ser_Proteases"/>
</dbReference>
<keyword evidence="2 6" id="KW-0645">Protease</keyword>
<protein>
    <submittedName>
        <fullName evidence="6">Putative serine protease PepD</fullName>
    </submittedName>
</protein>
<dbReference type="Gene3D" id="2.30.42.10">
    <property type="match status" value="1"/>
</dbReference>
<dbReference type="OrthoDB" id="9758917at2"/>
<evidence type="ECO:0000256" key="3">
    <source>
        <dbReference type="ARBA" id="ARBA00022801"/>
    </source>
</evidence>
<gene>
    <name evidence="6" type="ORF">SAMN04488554_0460</name>
</gene>
<proteinExistence type="inferred from homology"/>
<dbReference type="PANTHER" id="PTHR43343:SF3">
    <property type="entry name" value="PROTEASE DO-LIKE 8, CHLOROPLASTIC"/>
    <property type="match status" value="1"/>
</dbReference>
<evidence type="ECO:0000256" key="4">
    <source>
        <dbReference type="SAM" id="MobiDB-lite"/>
    </source>
</evidence>
<dbReference type="SMART" id="SM00228">
    <property type="entry name" value="PDZ"/>
    <property type="match status" value="1"/>
</dbReference>
<feature type="region of interest" description="Disordered" evidence="4">
    <location>
        <begin position="29"/>
        <end position="49"/>
    </location>
</feature>
<dbReference type="PROSITE" id="PS50106">
    <property type="entry name" value="PDZ"/>
    <property type="match status" value="1"/>
</dbReference>
<dbReference type="InterPro" id="IPR001940">
    <property type="entry name" value="Peptidase_S1C"/>
</dbReference>
<keyword evidence="3" id="KW-0378">Hydrolase</keyword>
<dbReference type="Proteomes" id="UP000199220">
    <property type="component" value="Unassembled WGS sequence"/>
</dbReference>
<dbReference type="PRINTS" id="PR00834">
    <property type="entry name" value="PROTEASES2C"/>
</dbReference>
<dbReference type="EMBL" id="FNTX01000001">
    <property type="protein sequence ID" value="SED69711.1"/>
    <property type="molecule type" value="Genomic_DNA"/>
</dbReference>
<dbReference type="GO" id="GO:0004252">
    <property type="term" value="F:serine-type endopeptidase activity"/>
    <property type="evidence" value="ECO:0007669"/>
    <property type="project" value="InterPro"/>
</dbReference>
<organism evidence="6 7">
    <name type="scientific">Ruania alba</name>
    <dbReference type="NCBI Taxonomy" id="648782"/>
    <lineage>
        <taxon>Bacteria</taxon>
        <taxon>Bacillati</taxon>
        <taxon>Actinomycetota</taxon>
        <taxon>Actinomycetes</taxon>
        <taxon>Micrococcales</taxon>
        <taxon>Ruaniaceae</taxon>
        <taxon>Ruania</taxon>
    </lineage>
</organism>
<reference evidence="7" key="1">
    <citation type="submission" date="2016-10" db="EMBL/GenBank/DDBJ databases">
        <authorList>
            <person name="Varghese N."/>
            <person name="Submissions S."/>
        </authorList>
    </citation>
    <scope>NUCLEOTIDE SEQUENCE [LARGE SCALE GENOMIC DNA]</scope>
    <source>
        <strain evidence="7">DSM 21368</strain>
    </source>
</reference>
<dbReference type="InterPro" id="IPR041489">
    <property type="entry name" value="PDZ_6"/>
</dbReference>
<dbReference type="InterPro" id="IPR009003">
    <property type="entry name" value="Peptidase_S1_PA"/>
</dbReference>
<dbReference type="Gene3D" id="2.40.10.10">
    <property type="entry name" value="Trypsin-like serine proteases"/>
    <property type="match status" value="2"/>
</dbReference>